<dbReference type="Gene3D" id="2.20.110.10">
    <property type="entry name" value="Histone H3 K4-specific methyltransferase SET7/9 N-terminal domain"/>
    <property type="match status" value="3"/>
</dbReference>
<evidence type="ECO:0008006" key="6">
    <source>
        <dbReference type="Google" id="ProtNLM"/>
    </source>
</evidence>
<comment type="caution">
    <text evidence="4">The sequence shown here is derived from an EMBL/GenBank/DDBJ whole genome shotgun (WGS) entry which is preliminary data.</text>
</comment>
<keyword evidence="3" id="KW-0732">Signal</keyword>
<feature type="compositionally biased region" description="Pro residues" evidence="2">
    <location>
        <begin position="35"/>
        <end position="46"/>
    </location>
</feature>
<keyword evidence="1" id="KW-0677">Repeat</keyword>
<organism evidence="4 5">
    <name type="scientific">Muricoccus pecuniae</name>
    <dbReference type="NCBI Taxonomy" id="693023"/>
    <lineage>
        <taxon>Bacteria</taxon>
        <taxon>Pseudomonadati</taxon>
        <taxon>Pseudomonadota</taxon>
        <taxon>Alphaproteobacteria</taxon>
        <taxon>Acetobacterales</taxon>
        <taxon>Roseomonadaceae</taxon>
        <taxon>Muricoccus</taxon>
    </lineage>
</organism>
<dbReference type="Proteomes" id="UP000580654">
    <property type="component" value="Unassembled WGS sequence"/>
</dbReference>
<evidence type="ECO:0000313" key="5">
    <source>
        <dbReference type="Proteomes" id="UP000580654"/>
    </source>
</evidence>
<dbReference type="AlphaFoldDB" id="A0A840Y240"/>
<evidence type="ECO:0000313" key="4">
    <source>
        <dbReference type="EMBL" id="MBB5695178.1"/>
    </source>
</evidence>
<sequence>MRVPAGALLLLALLSAGPGLAQINLSPAEPEAAPAAPPPVRAPRPAPASGSRPDPEARERQEEARRRQAEERERRRAEARERQEEARRRRAEDRERVAQEARQRREDARERREEAERDAAARRAAAARGPQNLALPQTTAPQAAPQAASQAAPQTLPQPTPQQQPPLAPPLPQGTARALPPGLLADPANGCAVLVPGAPRGAVLRWSGPCRDGLAEGAGEYLLLLNGQTLASTWGGFSAGRLNGPGMRVLGNGDLYEGEFRDGRAAGTGRLQYRGGDGSTYEGEFRDDLPNGRGTRVWRNGARYEGSWVAGQRQGIGRMDYGNNAVYEGGWFADRRNGTGTYRWVGPNGVPGLYSGEWRNDMRNGLGTEVFETQNARIDGNFVNDRPQGPVAYTTNGTRLEGEILDGCLRTGGRAVRIIIGSTGECR</sequence>
<feature type="chain" id="PRO_5032724238" description="MORN repeat-containing protein" evidence="3">
    <location>
        <begin position="22"/>
        <end position="427"/>
    </location>
</feature>
<evidence type="ECO:0000256" key="3">
    <source>
        <dbReference type="SAM" id="SignalP"/>
    </source>
</evidence>
<accession>A0A840Y240</accession>
<feature type="compositionally biased region" description="Basic and acidic residues" evidence="2">
    <location>
        <begin position="53"/>
        <end position="121"/>
    </location>
</feature>
<dbReference type="PANTHER" id="PTHR23084:SF227">
    <property type="entry name" value="PHOSPHATIDYLINOSITOL-4-PHOSPHATE 5-KINASE RELATED"/>
    <property type="match status" value="1"/>
</dbReference>
<feature type="region of interest" description="Disordered" evidence="2">
    <location>
        <begin position="22"/>
        <end position="182"/>
    </location>
</feature>
<dbReference type="SUPFAM" id="SSF82185">
    <property type="entry name" value="Histone H3 K4-specific methyltransferase SET7/9 N-terminal domain"/>
    <property type="match status" value="2"/>
</dbReference>
<protein>
    <recommendedName>
        <fullName evidence="6">MORN repeat-containing protein</fullName>
    </recommendedName>
</protein>
<dbReference type="InterPro" id="IPR003409">
    <property type="entry name" value="MORN"/>
</dbReference>
<proteinExistence type="predicted"/>
<reference evidence="4 5" key="1">
    <citation type="submission" date="2020-08" db="EMBL/GenBank/DDBJ databases">
        <title>Genomic Encyclopedia of Type Strains, Phase IV (KMG-IV): sequencing the most valuable type-strain genomes for metagenomic binning, comparative biology and taxonomic classification.</title>
        <authorList>
            <person name="Goeker M."/>
        </authorList>
    </citation>
    <scope>NUCLEOTIDE SEQUENCE [LARGE SCALE GENOMIC DNA]</scope>
    <source>
        <strain evidence="4 5">DSM 25622</strain>
    </source>
</reference>
<dbReference type="SMART" id="SM00698">
    <property type="entry name" value="MORN"/>
    <property type="match status" value="5"/>
</dbReference>
<feature type="signal peptide" evidence="3">
    <location>
        <begin position="1"/>
        <end position="21"/>
    </location>
</feature>
<evidence type="ECO:0000256" key="2">
    <source>
        <dbReference type="SAM" id="MobiDB-lite"/>
    </source>
</evidence>
<dbReference type="PANTHER" id="PTHR23084">
    <property type="entry name" value="PHOSPHATIDYLINOSITOL-4-PHOSPHATE 5-KINASE RELATED"/>
    <property type="match status" value="1"/>
</dbReference>
<dbReference type="EMBL" id="JACIJD010000015">
    <property type="protein sequence ID" value="MBB5695178.1"/>
    <property type="molecule type" value="Genomic_DNA"/>
</dbReference>
<feature type="compositionally biased region" description="Low complexity" evidence="2">
    <location>
        <begin position="22"/>
        <end position="34"/>
    </location>
</feature>
<keyword evidence="5" id="KW-1185">Reference proteome</keyword>
<feature type="compositionally biased region" description="Low complexity" evidence="2">
    <location>
        <begin position="122"/>
        <end position="155"/>
    </location>
</feature>
<feature type="compositionally biased region" description="Pro residues" evidence="2">
    <location>
        <begin position="156"/>
        <end position="172"/>
    </location>
</feature>
<name>A0A840Y240_9PROT</name>
<dbReference type="RefSeq" id="WP_184520389.1">
    <property type="nucleotide sequence ID" value="NZ_JACIJD010000015.1"/>
</dbReference>
<evidence type="ECO:0000256" key="1">
    <source>
        <dbReference type="ARBA" id="ARBA00022737"/>
    </source>
</evidence>
<dbReference type="Pfam" id="PF02493">
    <property type="entry name" value="MORN"/>
    <property type="match status" value="6"/>
</dbReference>
<gene>
    <name evidence="4" type="ORF">FHS87_003233</name>
</gene>